<feature type="coiled-coil region" evidence="1">
    <location>
        <begin position="332"/>
        <end position="413"/>
    </location>
</feature>
<proteinExistence type="predicted"/>
<keyword evidence="1" id="KW-0175">Coiled coil</keyword>
<protein>
    <recommendedName>
        <fullName evidence="4">Lipoprotein</fullName>
    </recommendedName>
</protein>
<gene>
    <name evidence="3" type="ORF">AW0309160_01791</name>
</gene>
<organism evidence="3">
    <name type="scientific">Aliivibrio wodanis</name>
    <dbReference type="NCBI Taxonomy" id="80852"/>
    <lineage>
        <taxon>Bacteria</taxon>
        <taxon>Pseudomonadati</taxon>
        <taxon>Pseudomonadota</taxon>
        <taxon>Gammaproteobacteria</taxon>
        <taxon>Vibrionales</taxon>
        <taxon>Vibrionaceae</taxon>
        <taxon>Aliivibrio</taxon>
    </lineage>
</organism>
<evidence type="ECO:0000256" key="1">
    <source>
        <dbReference type="SAM" id="Coils"/>
    </source>
</evidence>
<accession>A0A5Q4YZL7</accession>
<sequence length="437" mass="49418">MKNFFKMAIVASALVSVIGCQSTAEEPSSVTEKNTLIPSISTFNELNKQYSLDKVAFDSVDEFKIYSEEVYQNLIEEWDEAKELFAEIEREPGLTGEEYSMFSSGSYAAKYMSLVASADAEFSKLKKYKKNADVVLSGAIAQMAYLKSMKVNKYFSEEYLELNEQYKELFVVIVEDDIAEAQTEQAEFLTSAKVLEIRAALKIHVEPLEKEFSSLSNDGFRAVAPISYGQTKAELEKTKKAVQANNRDIILVTDVVAKTRFQLAHLKNMAAEVKLLQAVKKGKFEQPVLEFENKLLAISHAINGDDYRDQPLRIQTELILSAVQQMHEINNTVDLEDKIKELNSQVGALETTVETQTNDRAAVQKQIVILTQQLDRNDHLIDNLNAVISSFKEKEKEKEKELKEAQLNQVKIESVEKKEAVVSDKVTEIKKEDPKIE</sequence>
<dbReference type="PROSITE" id="PS51257">
    <property type="entry name" value="PROKAR_LIPOPROTEIN"/>
    <property type="match status" value="1"/>
</dbReference>
<evidence type="ECO:0000256" key="2">
    <source>
        <dbReference type="SAM" id="SignalP"/>
    </source>
</evidence>
<dbReference type="EMBL" id="LR721750">
    <property type="protein sequence ID" value="VVV04403.1"/>
    <property type="molecule type" value="Genomic_DNA"/>
</dbReference>
<reference evidence="3" key="1">
    <citation type="submission" date="2019-09" db="EMBL/GenBank/DDBJ databases">
        <authorList>
            <person name="Hjerde E."/>
        </authorList>
    </citation>
    <scope>NUCLEOTIDE SEQUENCE</scope>
    <source>
        <strain evidence="3">06/09/160</strain>
    </source>
</reference>
<evidence type="ECO:0000313" key="3">
    <source>
        <dbReference type="EMBL" id="VVV04403.1"/>
    </source>
</evidence>
<dbReference type="AlphaFoldDB" id="A0A5Q4YZL7"/>
<evidence type="ECO:0008006" key="4">
    <source>
        <dbReference type="Google" id="ProtNLM"/>
    </source>
</evidence>
<keyword evidence="2" id="KW-0732">Signal</keyword>
<name>A0A5Q4YZL7_9GAMM</name>
<feature type="signal peptide" evidence="2">
    <location>
        <begin position="1"/>
        <end position="24"/>
    </location>
</feature>
<feature type="chain" id="PRO_5024293193" description="Lipoprotein" evidence="2">
    <location>
        <begin position="25"/>
        <end position="437"/>
    </location>
</feature>